<evidence type="ECO:0000256" key="2">
    <source>
        <dbReference type="HAMAP-Rule" id="MF_00274"/>
    </source>
</evidence>
<accession>A0A846MU34</accession>
<dbReference type="InterPro" id="IPR004401">
    <property type="entry name" value="YbaB/EbfC"/>
</dbReference>
<organism evidence="3 4">
    <name type="scientific">Thermonema lapsum</name>
    <dbReference type="NCBI Taxonomy" id="28195"/>
    <lineage>
        <taxon>Bacteria</taxon>
        <taxon>Pseudomonadati</taxon>
        <taxon>Bacteroidota</taxon>
        <taxon>Cytophagia</taxon>
        <taxon>Cytophagales</taxon>
        <taxon>Thermonemataceae</taxon>
        <taxon>Thermonema</taxon>
    </lineage>
</organism>
<dbReference type="PANTHER" id="PTHR33449:SF1">
    <property type="entry name" value="NUCLEOID-ASSOCIATED PROTEIN YBAB"/>
    <property type="match status" value="1"/>
</dbReference>
<dbReference type="AlphaFoldDB" id="A0A846MU34"/>
<comment type="function">
    <text evidence="2">Binds to DNA and alters its conformation. May be involved in regulation of gene expression, nucleoid organization and DNA protection.</text>
</comment>
<dbReference type="GO" id="GO:0043590">
    <property type="term" value="C:bacterial nucleoid"/>
    <property type="evidence" value="ECO:0007669"/>
    <property type="project" value="UniProtKB-UniRule"/>
</dbReference>
<dbReference type="GO" id="GO:0003677">
    <property type="term" value="F:DNA binding"/>
    <property type="evidence" value="ECO:0007669"/>
    <property type="project" value="UniProtKB-UniRule"/>
</dbReference>
<protein>
    <recommendedName>
        <fullName evidence="2">Nucleoid-associated protein FHS56_002375</fullName>
    </recommendedName>
</protein>
<dbReference type="PIRSF" id="PIRSF004555">
    <property type="entry name" value="UCP004555"/>
    <property type="match status" value="1"/>
</dbReference>
<dbReference type="InterPro" id="IPR036894">
    <property type="entry name" value="YbaB-like_sf"/>
</dbReference>
<dbReference type="HAMAP" id="MF_00274">
    <property type="entry name" value="DNA_YbaB_EbfC"/>
    <property type="match status" value="1"/>
</dbReference>
<reference evidence="3 4" key="1">
    <citation type="submission" date="2020-03" db="EMBL/GenBank/DDBJ databases">
        <title>Genomic Encyclopedia of Type Strains, Phase IV (KMG-IV): sequencing the most valuable type-strain genomes for metagenomic binning, comparative biology and taxonomic classification.</title>
        <authorList>
            <person name="Goeker M."/>
        </authorList>
    </citation>
    <scope>NUCLEOTIDE SEQUENCE [LARGE SCALE GENOMIC DNA]</scope>
    <source>
        <strain evidence="3 4">DSM 5718</strain>
    </source>
</reference>
<comment type="similarity">
    <text evidence="2">Belongs to the YbaB/EbfC family.</text>
</comment>
<evidence type="ECO:0000313" key="4">
    <source>
        <dbReference type="Proteomes" id="UP000537126"/>
    </source>
</evidence>
<keyword evidence="4" id="KW-1185">Reference proteome</keyword>
<evidence type="ECO:0000256" key="1">
    <source>
        <dbReference type="ARBA" id="ARBA00023125"/>
    </source>
</evidence>
<dbReference type="EMBL" id="JAASRN010000008">
    <property type="protein sequence ID" value="NIK74842.1"/>
    <property type="molecule type" value="Genomic_DNA"/>
</dbReference>
<dbReference type="Proteomes" id="UP000537126">
    <property type="component" value="Unassembled WGS sequence"/>
</dbReference>
<keyword evidence="1 2" id="KW-0238">DNA-binding</keyword>
<dbReference type="Pfam" id="PF02575">
    <property type="entry name" value="YbaB_DNA_bd"/>
    <property type="match status" value="1"/>
</dbReference>
<comment type="subcellular location">
    <subcellularLocation>
        <location evidence="2">Cytoplasm</location>
        <location evidence="2">Nucleoid</location>
    </subcellularLocation>
</comment>
<dbReference type="PANTHER" id="PTHR33449">
    <property type="entry name" value="NUCLEOID-ASSOCIATED PROTEIN YBAB"/>
    <property type="match status" value="1"/>
</dbReference>
<dbReference type="GO" id="GO:0005829">
    <property type="term" value="C:cytosol"/>
    <property type="evidence" value="ECO:0007669"/>
    <property type="project" value="TreeGrafter"/>
</dbReference>
<name>A0A846MU34_9BACT</name>
<dbReference type="NCBIfam" id="TIGR00103">
    <property type="entry name" value="DNA_YbaB_EbfC"/>
    <property type="match status" value="1"/>
</dbReference>
<comment type="caution">
    <text evidence="3">The sequence shown here is derived from an EMBL/GenBank/DDBJ whole genome shotgun (WGS) entry which is preliminary data.</text>
</comment>
<proteinExistence type="inferred from homology"/>
<dbReference type="SUPFAM" id="SSF82607">
    <property type="entry name" value="YbaB-like"/>
    <property type="match status" value="1"/>
</dbReference>
<dbReference type="Gene3D" id="3.30.1310.10">
    <property type="entry name" value="Nucleoid-associated protein YbaB-like domain"/>
    <property type="match status" value="1"/>
</dbReference>
<keyword evidence="2" id="KW-0963">Cytoplasm</keyword>
<comment type="subunit">
    <text evidence="2">Homodimer.</text>
</comment>
<gene>
    <name evidence="3" type="ORF">FHS56_002375</name>
</gene>
<evidence type="ECO:0000313" key="3">
    <source>
        <dbReference type="EMBL" id="NIK74842.1"/>
    </source>
</evidence>
<sequence length="109" mass="12004">MDLFNIMGKLKEMQEKMKQAQAHLQEVKAEGEAGAGLVKAHVNGLKQVLKVEVDASLLAEDQKEVLQDLIVAAVNVAMAKAEEAAQEYLQKTMKESMPNIPGLDFLLNR</sequence>